<sequence>MFVSNEKRAFRPSLSLVVVAFAELGRVLVTPRRKPRDADSLSEHLKRDVGLRS</sequence>
<name>A0A952FNX4_9PROT</name>
<gene>
    <name evidence="2" type="ORF">JF625_10970</name>
</gene>
<feature type="compositionally biased region" description="Basic and acidic residues" evidence="1">
    <location>
        <begin position="36"/>
        <end position="53"/>
    </location>
</feature>
<reference evidence="2" key="1">
    <citation type="submission" date="2020-06" db="EMBL/GenBank/DDBJ databases">
        <title>Stable isotope informed genome-resolved metagenomics uncovers potential trophic interactions in rhizosphere soil.</title>
        <authorList>
            <person name="Starr E.P."/>
            <person name="Shi S."/>
            <person name="Blazewicz S.J."/>
            <person name="Koch B.J."/>
            <person name="Probst A.J."/>
            <person name="Hungate B.A."/>
            <person name="Pett-Ridge J."/>
            <person name="Firestone M.K."/>
            <person name="Banfield J.F."/>
        </authorList>
    </citation>
    <scope>NUCLEOTIDE SEQUENCE</scope>
    <source>
        <strain evidence="2">YM_69_17</strain>
    </source>
</reference>
<evidence type="ECO:0000313" key="3">
    <source>
        <dbReference type="Proteomes" id="UP000700706"/>
    </source>
</evidence>
<comment type="caution">
    <text evidence="2">The sequence shown here is derived from an EMBL/GenBank/DDBJ whole genome shotgun (WGS) entry which is preliminary data.</text>
</comment>
<protein>
    <submittedName>
        <fullName evidence="2">Uncharacterized protein</fullName>
    </submittedName>
</protein>
<organism evidence="2 3">
    <name type="scientific">Inquilinus limosus</name>
    <dbReference type="NCBI Taxonomy" id="171674"/>
    <lineage>
        <taxon>Bacteria</taxon>
        <taxon>Pseudomonadati</taxon>
        <taxon>Pseudomonadota</taxon>
        <taxon>Alphaproteobacteria</taxon>
        <taxon>Rhodospirillales</taxon>
        <taxon>Rhodospirillaceae</taxon>
        <taxon>Inquilinus</taxon>
    </lineage>
</organism>
<dbReference type="EMBL" id="JAEKLZ010000180">
    <property type="protein sequence ID" value="MBW8725659.1"/>
    <property type="molecule type" value="Genomic_DNA"/>
</dbReference>
<dbReference type="Proteomes" id="UP000700706">
    <property type="component" value="Unassembled WGS sequence"/>
</dbReference>
<feature type="region of interest" description="Disordered" evidence="1">
    <location>
        <begin position="33"/>
        <end position="53"/>
    </location>
</feature>
<evidence type="ECO:0000313" key="2">
    <source>
        <dbReference type="EMBL" id="MBW8725659.1"/>
    </source>
</evidence>
<proteinExistence type="predicted"/>
<evidence type="ECO:0000256" key="1">
    <source>
        <dbReference type="SAM" id="MobiDB-lite"/>
    </source>
</evidence>
<dbReference type="AlphaFoldDB" id="A0A952FNX4"/>
<accession>A0A952FNX4</accession>